<keyword evidence="2" id="KW-0732">Signal</keyword>
<name>A0A1Z5KF94_FISSO</name>
<comment type="caution">
    <text evidence="3">The sequence shown here is derived from an EMBL/GenBank/DDBJ whole genome shotgun (WGS) entry which is preliminary data.</text>
</comment>
<reference evidence="3 4" key="1">
    <citation type="journal article" date="2015" name="Plant Cell">
        <title>Oil accumulation by the oleaginous diatom Fistulifera solaris as revealed by the genome and transcriptome.</title>
        <authorList>
            <person name="Tanaka T."/>
            <person name="Maeda Y."/>
            <person name="Veluchamy A."/>
            <person name="Tanaka M."/>
            <person name="Abida H."/>
            <person name="Marechal E."/>
            <person name="Bowler C."/>
            <person name="Muto M."/>
            <person name="Sunaga Y."/>
            <person name="Tanaka M."/>
            <person name="Yoshino T."/>
            <person name="Taniguchi T."/>
            <person name="Fukuda Y."/>
            <person name="Nemoto M."/>
            <person name="Matsumoto M."/>
            <person name="Wong P.S."/>
            <person name="Aburatani S."/>
            <person name="Fujibuchi W."/>
        </authorList>
    </citation>
    <scope>NUCLEOTIDE SEQUENCE [LARGE SCALE GENOMIC DNA]</scope>
    <source>
        <strain evidence="3 4">JPCC DA0580</strain>
    </source>
</reference>
<evidence type="ECO:0000256" key="2">
    <source>
        <dbReference type="SAM" id="SignalP"/>
    </source>
</evidence>
<feature type="chain" id="PRO_5012984095" evidence="2">
    <location>
        <begin position="20"/>
        <end position="205"/>
    </location>
</feature>
<dbReference type="InterPro" id="IPR023222">
    <property type="entry name" value="PsbQ-like_dom_sf"/>
</dbReference>
<dbReference type="SUPFAM" id="SSF101112">
    <property type="entry name" value="Oxygen-evolving enhancer protein 3"/>
    <property type="match status" value="1"/>
</dbReference>
<keyword evidence="1" id="KW-0793">Thylakoid</keyword>
<dbReference type="InParanoid" id="A0A1Z5KF94"/>
<evidence type="ECO:0000313" key="4">
    <source>
        <dbReference type="Proteomes" id="UP000198406"/>
    </source>
</evidence>
<organism evidence="3 4">
    <name type="scientific">Fistulifera solaris</name>
    <name type="common">Oleaginous diatom</name>
    <dbReference type="NCBI Taxonomy" id="1519565"/>
    <lineage>
        <taxon>Eukaryota</taxon>
        <taxon>Sar</taxon>
        <taxon>Stramenopiles</taxon>
        <taxon>Ochrophyta</taxon>
        <taxon>Bacillariophyta</taxon>
        <taxon>Bacillariophyceae</taxon>
        <taxon>Bacillariophycidae</taxon>
        <taxon>Naviculales</taxon>
        <taxon>Naviculaceae</taxon>
        <taxon>Fistulifera</taxon>
    </lineage>
</organism>
<dbReference type="AlphaFoldDB" id="A0A1Z5KF94"/>
<dbReference type="Proteomes" id="UP000198406">
    <property type="component" value="Unassembled WGS sequence"/>
</dbReference>
<feature type="signal peptide" evidence="2">
    <location>
        <begin position="1"/>
        <end position="19"/>
    </location>
</feature>
<evidence type="ECO:0000256" key="1">
    <source>
        <dbReference type="ARBA" id="ARBA00023078"/>
    </source>
</evidence>
<gene>
    <name evidence="3" type="ORF">FisN_4Hh299</name>
</gene>
<sequence length="205" mass="22365">MRVSASVLVLVALPSATMAWVTSRATASDTLRSRSAVSESASLSTTTMNRQRFLQGMFTAALTTTAVITQQPTIAHADVYSGTELPQGVAQFNRCIRLKRDLKKVTKRVQENSSEMDAAEWDNVGKFLRQIYSLAGDDMKVVAGTIQSADMKQRALQDADKLRQYAQAADVPVSAKDATGFVLVAQKMNDLVQDFFDALVDVPDL</sequence>
<keyword evidence="4" id="KW-1185">Reference proteome</keyword>
<evidence type="ECO:0000313" key="3">
    <source>
        <dbReference type="EMBL" id="GAX24741.1"/>
    </source>
</evidence>
<protein>
    <submittedName>
        <fullName evidence="3">Uncharacterized protein</fullName>
    </submittedName>
</protein>
<dbReference type="EMBL" id="BDSP01000213">
    <property type="protein sequence ID" value="GAX24741.1"/>
    <property type="molecule type" value="Genomic_DNA"/>
</dbReference>
<accession>A0A1Z5KF94</accession>
<proteinExistence type="predicted"/>
<dbReference type="OrthoDB" id="205132at2759"/>